<feature type="region of interest" description="Disordered" evidence="2">
    <location>
        <begin position="1"/>
        <end position="53"/>
    </location>
</feature>
<dbReference type="SUPFAM" id="SSF53474">
    <property type="entry name" value="alpha/beta-Hydrolases"/>
    <property type="match status" value="1"/>
</dbReference>
<name>A0A4D6MRX7_VIGUN</name>
<dbReference type="GO" id="GO:0016787">
    <property type="term" value="F:hydrolase activity"/>
    <property type="evidence" value="ECO:0007669"/>
    <property type="project" value="InterPro"/>
</dbReference>
<keyword evidence="5" id="KW-1185">Reference proteome</keyword>
<dbReference type="Gene3D" id="3.40.50.1820">
    <property type="entry name" value="alpha/beta hydrolase"/>
    <property type="match status" value="1"/>
</dbReference>
<evidence type="ECO:0000259" key="3">
    <source>
        <dbReference type="Pfam" id="PF07859"/>
    </source>
</evidence>
<proteinExistence type="inferred from homology"/>
<reference evidence="4 5" key="1">
    <citation type="submission" date="2019-04" db="EMBL/GenBank/DDBJ databases">
        <title>An improved genome assembly and genetic linkage map for asparagus bean, Vigna unguiculata ssp. sesquipedialis.</title>
        <authorList>
            <person name="Xia Q."/>
            <person name="Zhang R."/>
            <person name="Dong Y."/>
        </authorList>
    </citation>
    <scope>NUCLEOTIDE SEQUENCE [LARGE SCALE GENOMIC DNA]</scope>
    <source>
        <tissue evidence="4">Leaf</tissue>
    </source>
</reference>
<evidence type="ECO:0000313" key="5">
    <source>
        <dbReference type="Proteomes" id="UP000501690"/>
    </source>
</evidence>
<dbReference type="InterPro" id="IPR029058">
    <property type="entry name" value="AB_hydrolase_fold"/>
</dbReference>
<keyword evidence="4" id="KW-0675">Receptor</keyword>
<dbReference type="Pfam" id="PF07859">
    <property type="entry name" value="Abhydrolase_3"/>
    <property type="match status" value="1"/>
</dbReference>
<dbReference type="Proteomes" id="UP000501690">
    <property type="component" value="Linkage Group LG8"/>
</dbReference>
<feature type="compositionally biased region" description="Pro residues" evidence="2">
    <location>
        <begin position="37"/>
        <end position="47"/>
    </location>
</feature>
<dbReference type="InterPro" id="IPR050466">
    <property type="entry name" value="Carboxylest/Gibb_receptor"/>
</dbReference>
<feature type="domain" description="Alpha/beta hydrolase fold-3" evidence="3">
    <location>
        <begin position="81"/>
        <end position="304"/>
    </location>
</feature>
<accession>A0A4D6MRX7</accession>
<evidence type="ECO:0000256" key="1">
    <source>
        <dbReference type="ARBA" id="ARBA00010515"/>
    </source>
</evidence>
<dbReference type="AlphaFoldDB" id="A0A4D6MRX7"/>
<gene>
    <name evidence="4" type="ORF">DEO72_LG8g884</name>
</gene>
<organism evidence="4 5">
    <name type="scientific">Vigna unguiculata</name>
    <name type="common">Cowpea</name>
    <dbReference type="NCBI Taxonomy" id="3917"/>
    <lineage>
        <taxon>Eukaryota</taxon>
        <taxon>Viridiplantae</taxon>
        <taxon>Streptophyta</taxon>
        <taxon>Embryophyta</taxon>
        <taxon>Tracheophyta</taxon>
        <taxon>Spermatophyta</taxon>
        <taxon>Magnoliopsida</taxon>
        <taxon>eudicotyledons</taxon>
        <taxon>Gunneridae</taxon>
        <taxon>Pentapetalae</taxon>
        <taxon>rosids</taxon>
        <taxon>fabids</taxon>
        <taxon>Fabales</taxon>
        <taxon>Fabaceae</taxon>
        <taxon>Papilionoideae</taxon>
        <taxon>50 kb inversion clade</taxon>
        <taxon>NPAAA clade</taxon>
        <taxon>indigoferoid/millettioid clade</taxon>
        <taxon>Phaseoleae</taxon>
        <taxon>Vigna</taxon>
    </lineage>
</organism>
<evidence type="ECO:0000313" key="4">
    <source>
        <dbReference type="EMBL" id="QCE02869.1"/>
    </source>
</evidence>
<dbReference type="Gramene" id="Vigun10g116100.1.v1.2">
    <property type="protein sequence ID" value="Vigun10g116100.1.v1.2.CDS.1"/>
    <property type="gene ID" value="Vigun10g116100.v1.2"/>
</dbReference>
<dbReference type="EMBL" id="CP039352">
    <property type="protein sequence ID" value="QCE02869.1"/>
    <property type="molecule type" value="Genomic_DNA"/>
</dbReference>
<dbReference type="PANTHER" id="PTHR23024">
    <property type="entry name" value="ARYLACETAMIDE DEACETYLASE"/>
    <property type="match status" value="1"/>
</dbReference>
<dbReference type="OrthoDB" id="408631at2759"/>
<protein>
    <submittedName>
        <fullName evidence="4">Gibberellin receptor GID1</fullName>
    </submittedName>
</protein>
<dbReference type="PANTHER" id="PTHR23024:SF113">
    <property type="entry name" value="CARBOXYLESTERASE 8-RELATED"/>
    <property type="match status" value="1"/>
</dbReference>
<comment type="similarity">
    <text evidence="1">Belongs to the 'GDXG' lipolytic enzyme family.</text>
</comment>
<evidence type="ECO:0000256" key="2">
    <source>
        <dbReference type="SAM" id="MobiDB-lite"/>
    </source>
</evidence>
<sequence>MSEPQPPFSSSAMDPLGLLKNKLNPDGSLTRNDVIPRVPPSPTPPTSEPSLSVDIPLNAAANTSLRLFLPHPPPPEKLPLILHFHGGGFILYHPSSVIFHHFCASLAASLPAVIASLDYRLSPEHRLPAAYDDALEALLWAQTQARDPAQAHPWLRDHVDFSKCFLLGSSAGGNIAYFAALRALDHDLSPLKIRGILMNAPFFGGSQRSDSELRLVNDRILPLSVTDLMWSLSLPEGADRDHEYCNPTAAEAAHGEKIGQLPACFINGYGGDPLVDKEKELVKILEARGVRVEKRFVEDGYHVVEIFDEAKALVFYQDIKNFVFSFTSQSSI</sequence>
<dbReference type="InterPro" id="IPR013094">
    <property type="entry name" value="AB_hydrolase_3"/>
</dbReference>